<sequence>MHYVSWDRSDKQNLKLLAEAGPEVLGVFQHDRASVNGEIWDLTTSPESGAVASRGGEEIVRAHDPLRRGDQVRVDIEGRQYIMVGETSKNWIIDDAYGNKVGQFTRENSGVRKAILEFEGETDLPPTDVAGLAWISREILEARQVASATPLIALLVLSSIVVVAVYLL</sequence>
<evidence type="ECO:0000313" key="3">
    <source>
        <dbReference type="Proteomes" id="UP001204000"/>
    </source>
</evidence>
<gene>
    <name evidence="2" type="ORF">M5J20_01290</name>
</gene>
<accession>A0ABT1FYK0</accession>
<protein>
    <submittedName>
        <fullName evidence="2">Uncharacterized protein</fullName>
    </submittedName>
</protein>
<evidence type="ECO:0000313" key="2">
    <source>
        <dbReference type="EMBL" id="MCP1386834.1"/>
    </source>
</evidence>
<name>A0ABT1FYK0_9CORY</name>
<evidence type="ECO:0000256" key="1">
    <source>
        <dbReference type="SAM" id="Phobius"/>
    </source>
</evidence>
<keyword evidence="3" id="KW-1185">Reference proteome</keyword>
<feature type="transmembrane region" description="Helical" evidence="1">
    <location>
        <begin position="145"/>
        <end position="167"/>
    </location>
</feature>
<comment type="caution">
    <text evidence="2">The sequence shown here is derived from an EMBL/GenBank/DDBJ whole genome shotgun (WGS) entry which is preliminary data.</text>
</comment>
<dbReference type="EMBL" id="JAMFTQ010000001">
    <property type="protein sequence ID" value="MCP1386834.1"/>
    <property type="molecule type" value="Genomic_DNA"/>
</dbReference>
<reference evidence="2" key="1">
    <citation type="submission" date="2022-05" db="EMBL/GenBank/DDBJ databases">
        <title>Corynebacterium sp. TA-R-1 sp. nov., isolated from human feces.</title>
        <authorList>
            <person name="Shamsuzzaman M."/>
            <person name="Dahal R.H."/>
        </authorList>
    </citation>
    <scope>NUCLEOTIDE SEQUENCE</scope>
    <source>
        <strain evidence="2">TA-R-1</strain>
    </source>
</reference>
<keyword evidence="1" id="KW-0472">Membrane</keyword>
<dbReference type="RefSeq" id="WP_253575591.1">
    <property type="nucleotide sequence ID" value="NZ_JAMFTQ010000001.1"/>
</dbReference>
<organism evidence="2 3">
    <name type="scientific">Corynebacterium stercoris</name>
    <dbReference type="NCBI Taxonomy" id="2943490"/>
    <lineage>
        <taxon>Bacteria</taxon>
        <taxon>Bacillati</taxon>
        <taxon>Actinomycetota</taxon>
        <taxon>Actinomycetes</taxon>
        <taxon>Mycobacteriales</taxon>
        <taxon>Corynebacteriaceae</taxon>
        <taxon>Corynebacterium</taxon>
    </lineage>
</organism>
<keyword evidence="1" id="KW-0812">Transmembrane</keyword>
<proteinExistence type="predicted"/>
<keyword evidence="1" id="KW-1133">Transmembrane helix</keyword>
<dbReference type="Proteomes" id="UP001204000">
    <property type="component" value="Unassembled WGS sequence"/>
</dbReference>